<dbReference type="OrthoDB" id="9952123at2"/>
<evidence type="ECO:0000313" key="2">
    <source>
        <dbReference type="Proteomes" id="UP000464674"/>
    </source>
</evidence>
<dbReference type="AlphaFoldDB" id="A0A857FLQ2"/>
<dbReference type="RefSeq" id="WP_159261538.1">
    <property type="nucleotide sequence ID" value="NZ_CP041348.1"/>
</dbReference>
<dbReference type="EMBL" id="CP041348">
    <property type="protein sequence ID" value="QHC35126.1"/>
    <property type="molecule type" value="Genomic_DNA"/>
</dbReference>
<protein>
    <submittedName>
        <fullName evidence="1">Uncharacterized protein</fullName>
    </submittedName>
</protein>
<dbReference type="Proteomes" id="UP000464674">
    <property type="component" value="Chromosome"/>
</dbReference>
<dbReference type="InterPro" id="IPR043733">
    <property type="entry name" value="DUF5677"/>
</dbReference>
<sequence>MTETQKTKFHECGFLSDEVEEEKWKIKKHYEKEFVALYELNTFLMDVCRDLHPSNSRKELISNIIAIRFCQSFQSSVILLNYAINADSYSIIRNMQECYLALACLLKDEDFFIKIGDYDETKFKKEMILFMERNAFFDTITKGLEKKFNKLKSDLDKTLNDFDIKSKTCASVFYDKTKDEPQSQSIYYDYKMISNTKCHISVNSFLNNFEIKDGNSYIKFRGINIDEMQSSVKRIIDVCTFFILRLDDAFLNKKYGEKVVPIAEALYKYYIKKDVLVSKDDFIKKTG</sequence>
<name>A0A857FLQ2_KOMXY</name>
<evidence type="ECO:0000313" key="1">
    <source>
        <dbReference type="EMBL" id="QHC35126.1"/>
    </source>
</evidence>
<organism evidence="1 2">
    <name type="scientific">Komagataeibacter xylinus</name>
    <name type="common">Gluconacetobacter xylinus</name>
    <dbReference type="NCBI Taxonomy" id="28448"/>
    <lineage>
        <taxon>Bacteria</taxon>
        <taxon>Pseudomonadati</taxon>
        <taxon>Pseudomonadota</taxon>
        <taxon>Alphaproteobacteria</taxon>
        <taxon>Acetobacterales</taxon>
        <taxon>Acetobacteraceae</taxon>
        <taxon>Komagataeibacter</taxon>
    </lineage>
</organism>
<proteinExistence type="predicted"/>
<dbReference type="Pfam" id="PF18928">
    <property type="entry name" value="DUF5677"/>
    <property type="match status" value="1"/>
</dbReference>
<gene>
    <name evidence="1" type="ORF">FMA36_06050</name>
</gene>
<reference evidence="1 2" key="1">
    <citation type="journal article" date="2020" name="Carbohydr. Polym.">
        <title>Characterization and optimization of production of bacterial cellulose from strain CGMCC 17276 based on whole-genome analysis.</title>
        <authorList>
            <person name="Lu T."/>
            <person name="Gao H."/>
            <person name="Liao B."/>
            <person name="Wu J."/>
            <person name="Zhang W."/>
            <person name="Huang J."/>
            <person name="Liu M."/>
            <person name="Huang J."/>
            <person name="Chang Z."/>
            <person name="Jin M."/>
            <person name="Yi Z."/>
            <person name="Jiang D."/>
        </authorList>
    </citation>
    <scope>NUCLEOTIDE SEQUENCE [LARGE SCALE GENOMIC DNA]</scope>
    <source>
        <strain evidence="1 2">CGMCC 17276</strain>
    </source>
</reference>
<accession>A0A857FLQ2</accession>